<organism evidence="1 2">
    <name type="scientific">Ilyodon furcidens</name>
    <name type="common">goldbreast splitfin</name>
    <dbReference type="NCBI Taxonomy" id="33524"/>
    <lineage>
        <taxon>Eukaryota</taxon>
        <taxon>Metazoa</taxon>
        <taxon>Chordata</taxon>
        <taxon>Craniata</taxon>
        <taxon>Vertebrata</taxon>
        <taxon>Euteleostomi</taxon>
        <taxon>Actinopterygii</taxon>
        <taxon>Neopterygii</taxon>
        <taxon>Teleostei</taxon>
        <taxon>Neoteleostei</taxon>
        <taxon>Acanthomorphata</taxon>
        <taxon>Ovalentaria</taxon>
        <taxon>Atherinomorphae</taxon>
        <taxon>Cyprinodontiformes</taxon>
        <taxon>Goodeidae</taxon>
        <taxon>Ilyodon</taxon>
    </lineage>
</organism>
<evidence type="ECO:0000313" key="1">
    <source>
        <dbReference type="EMBL" id="MEQ2220877.1"/>
    </source>
</evidence>
<proteinExistence type="predicted"/>
<dbReference type="Gene3D" id="3.30.420.10">
    <property type="entry name" value="Ribonuclease H-like superfamily/Ribonuclease H"/>
    <property type="match status" value="1"/>
</dbReference>
<name>A0ABV0SJY8_9TELE</name>
<dbReference type="EMBL" id="JAHRIQ010000719">
    <property type="protein sequence ID" value="MEQ2220877.1"/>
    <property type="molecule type" value="Genomic_DNA"/>
</dbReference>
<protein>
    <recommendedName>
        <fullName evidence="3">Galectin</fullName>
    </recommendedName>
</protein>
<comment type="caution">
    <text evidence="1">The sequence shown here is derived from an EMBL/GenBank/DDBJ whole genome shotgun (WGS) entry which is preliminary data.</text>
</comment>
<dbReference type="InterPro" id="IPR036397">
    <property type="entry name" value="RNaseH_sf"/>
</dbReference>
<evidence type="ECO:0000313" key="2">
    <source>
        <dbReference type="Proteomes" id="UP001482620"/>
    </source>
</evidence>
<accession>A0ABV0SJY8</accession>
<reference evidence="1 2" key="1">
    <citation type="submission" date="2021-06" db="EMBL/GenBank/DDBJ databases">
        <authorList>
            <person name="Palmer J.M."/>
        </authorList>
    </citation>
    <scope>NUCLEOTIDE SEQUENCE [LARGE SCALE GENOMIC DNA]</scope>
    <source>
        <strain evidence="2">if_2019</strain>
        <tissue evidence="1">Muscle</tissue>
    </source>
</reference>
<evidence type="ECO:0008006" key="3">
    <source>
        <dbReference type="Google" id="ProtNLM"/>
    </source>
</evidence>
<keyword evidence="2" id="KW-1185">Reference proteome</keyword>
<sequence length="103" mass="11312">MCIHLINETTFSGLCAKHYGRKATPQILLNPPAPCLNLVVAVSCCGNSLFSGGIGKLVIVHGAMNEAYYKTILEVTVLEDAKELKLGQYRFSFQQDNNPKQIN</sequence>
<gene>
    <name evidence="1" type="ORF">ILYODFUR_010055</name>
</gene>
<dbReference type="Proteomes" id="UP001482620">
    <property type="component" value="Unassembled WGS sequence"/>
</dbReference>